<reference evidence="1 2" key="1">
    <citation type="journal article" date="2019" name="Sci. Rep.">
        <title>Orb-weaving spider Araneus ventricosus genome elucidates the spidroin gene catalogue.</title>
        <authorList>
            <person name="Kono N."/>
            <person name="Nakamura H."/>
            <person name="Ohtoshi R."/>
            <person name="Moran D.A.P."/>
            <person name="Shinohara A."/>
            <person name="Yoshida Y."/>
            <person name="Fujiwara M."/>
            <person name="Mori M."/>
            <person name="Tomita M."/>
            <person name="Arakawa K."/>
        </authorList>
    </citation>
    <scope>NUCLEOTIDE SEQUENCE [LARGE SCALE GENOMIC DNA]</scope>
</reference>
<keyword evidence="2" id="KW-1185">Reference proteome</keyword>
<comment type="caution">
    <text evidence="1">The sequence shown here is derived from an EMBL/GenBank/DDBJ whole genome shotgun (WGS) entry which is preliminary data.</text>
</comment>
<sequence length="94" mass="10863">MGLRSEQVFASLEAVSFMAELPIAQDGLYRCLRGSSRWLHGMGDYYTSTTEPRFFYSWFWVIQFTQGATAEKGEFFMVIQLTSLWCLVRDASQI</sequence>
<name>A0A4Y2WJY7_ARAVE</name>
<gene>
    <name evidence="1" type="ORF">AVEN_195236_1</name>
</gene>
<dbReference type="Proteomes" id="UP000499080">
    <property type="component" value="Unassembled WGS sequence"/>
</dbReference>
<protein>
    <submittedName>
        <fullName evidence="1">Uncharacterized protein</fullName>
    </submittedName>
</protein>
<organism evidence="1 2">
    <name type="scientific">Araneus ventricosus</name>
    <name type="common">Orbweaver spider</name>
    <name type="synonym">Epeira ventricosa</name>
    <dbReference type="NCBI Taxonomy" id="182803"/>
    <lineage>
        <taxon>Eukaryota</taxon>
        <taxon>Metazoa</taxon>
        <taxon>Ecdysozoa</taxon>
        <taxon>Arthropoda</taxon>
        <taxon>Chelicerata</taxon>
        <taxon>Arachnida</taxon>
        <taxon>Araneae</taxon>
        <taxon>Araneomorphae</taxon>
        <taxon>Entelegynae</taxon>
        <taxon>Araneoidea</taxon>
        <taxon>Araneidae</taxon>
        <taxon>Araneus</taxon>
    </lineage>
</organism>
<proteinExistence type="predicted"/>
<evidence type="ECO:0000313" key="2">
    <source>
        <dbReference type="Proteomes" id="UP000499080"/>
    </source>
</evidence>
<accession>A0A4Y2WJY7</accession>
<evidence type="ECO:0000313" key="1">
    <source>
        <dbReference type="EMBL" id="GBO37321.1"/>
    </source>
</evidence>
<dbReference type="EMBL" id="BGPR01061697">
    <property type="protein sequence ID" value="GBO37321.1"/>
    <property type="molecule type" value="Genomic_DNA"/>
</dbReference>
<dbReference type="AlphaFoldDB" id="A0A4Y2WJY7"/>